<feature type="non-terminal residue" evidence="1">
    <location>
        <position position="37"/>
    </location>
</feature>
<proteinExistence type="predicted"/>
<name>R1GDA4_9PSEU</name>
<protein>
    <submittedName>
        <fullName evidence="1">Integral membrane protein</fullName>
    </submittedName>
</protein>
<dbReference type="AlphaFoldDB" id="R1GDA4"/>
<evidence type="ECO:0000313" key="2">
    <source>
        <dbReference type="Proteomes" id="UP000014139"/>
    </source>
</evidence>
<comment type="caution">
    <text evidence="1">The sequence shown here is derived from an EMBL/GenBank/DDBJ whole genome shotgun (WGS) entry which is preliminary data.</text>
</comment>
<dbReference type="EMBL" id="AOUO01000075">
    <property type="protein sequence ID" value="EOD69253.1"/>
    <property type="molecule type" value="Genomic_DNA"/>
</dbReference>
<dbReference type="Proteomes" id="UP000014139">
    <property type="component" value="Unassembled WGS sequence"/>
</dbReference>
<sequence length="37" mass="3722">MIRRYLVGATLARTGDELSGPALLLLGMTAGPHAGAA</sequence>
<evidence type="ECO:0000313" key="1">
    <source>
        <dbReference type="EMBL" id="EOD69253.1"/>
    </source>
</evidence>
<keyword evidence="2" id="KW-1185">Reference proteome</keyword>
<gene>
    <name evidence="1" type="ORF">H480_07178</name>
</gene>
<organism evidence="1 2">
    <name type="scientific">Amycolatopsis vancoresmycina DSM 44592</name>
    <dbReference type="NCBI Taxonomy" id="1292037"/>
    <lineage>
        <taxon>Bacteria</taxon>
        <taxon>Bacillati</taxon>
        <taxon>Actinomycetota</taxon>
        <taxon>Actinomycetes</taxon>
        <taxon>Pseudonocardiales</taxon>
        <taxon>Pseudonocardiaceae</taxon>
        <taxon>Amycolatopsis</taxon>
    </lineage>
</organism>
<reference evidence="1 2" key="1">
    <citation type="submission" date="2013-02" db="EMBL/GenBank/DDBJ databases">
        <title>Draft genome sequence of Amycolatopsis vancoresmycina strain DSM 44592T.</title>
        <authorList>
            <person name="Kumar S."/>
            <person name="Kaur N."/>
            <person name="Kaur C."/>
            <person name="Raghava G.P.S."/>
            <person name="Mayilraj S."/>
        </authorList>
    </citation>
    <scope>NUCLEOTIDE SEQUENCE [LARGE SCALE GENOMIC DNA]</scope>
    <source>
        <strain evidence="1 2">DSM 44592</strain>
    </source>
</reference>
<accession>R1GDA4</accession>